<dbReference type="RefSeq" id="WP_371438952.1">
    <property type="nucleotide sequence ID" value="NZ_JBHSRS010000072.1"/>
</dbReference>
<dbReference type="Proteomes" id="UP001596270">
    <property type="component" value="Unassembled WGS sequence"/>
</dbReference>
<organism evidence="2 3">
    <name type="scientific">Polaromonas aquatica</name>
    <dbReference type="NCBI Taxonomy" id="332657"/>
    <lineage>
        <taxon>Bacteria</taxon>
        <taxon>Pseudomonadati</taxon>
        <taxon>Pseudomonadota</taxon>
        <taxon>Betaproteobacteria</taxon>
        <taxon>Burkholderiales</taxon>
        <taxon>Comamonadaceae</taxon>
        <taxon>Polaromonas</taxon>
    </lineage>
</organism>
<evidence type="ECO:0000313" key="3">
    <source>
        <dbReference type="Proteomes" id="UP001596270"/>
    </source>
</evidence>
<keyword evidence="1" id="KW-1133">Transmembrane helix</keyword>
<evidence type="ECO:0000256" key="1">
    <source>
        <dbReference type="SAM" id="Phobius"/>
    </source>
</evidence>
<gene>
    <name evidence="2" type="ORF">ACFQND_13350</name>
</gene>
<reference evidence="3" key="1">
    <citation type="journal article" date="2019" name="Int. J. Syst. Evol. Microbiol.">
        <title>The Global Catalogue of Microorganisms (GCM) 10K type strain sequencing project: providing services to taxonomists for standard genome sequencing and annotation.</title>
        <authorList>
            <consortium name="The Broad Institute Genomics Platform"/>
            <consortium name="The Broad Institute Genome Sequencing Center for Infectious Disease"/>
            <person name="Wu L."/>
            <person name="Ma J."/>
        </authorList>
    </citation>
    <scope>NUCLEOTIDE SEQUENCE [LARGE SCALE GENOMIC DNA]</scope>
    <source>
        <strain evidence="3">CCUG 39402</strain>
    </source>
</reference>
<accession>A0ABW1TY55</accession>
<proteinExistence type="predicted"/>
<keyword evidence="3" id="KW-1185">Reference proteome</keyword>
<evidence type="ECO:0008006" key="4">
    <source>
        <dbReference type="Google" id="ProtNLM"/>
    </source>
</evidence>
<protein>
    <recommendedName>
        <fullName evidence="4">HD Cas3-type domain-containing protein</fullName>
    </recommendedName>
</protein>
<sequence>METAVNGYQPIVELYREAGRAQDAGAIIAALAMIFVGIDTMAWLSLPLGEDSVRRAHFCAWVDGYMKADQEQPYQYVGIDVYAARCAMLHHYGIMAELHNNPDPPKKFGYLDNGPHRADGSELVLISIAVLVHDFGKAVANFVQAALQDAELKARIDSRVEQLVSNFPVRTQAQAANAPR</sequence>
<dbReference type="EMBL" id="JBHSRS010000072">
    <property type="protein sequence ID" value="MFC6282213.1"/>
    <property type="molecule type" value="Genomic_DNA"/>
</dbReference>
<keyword evidence="1" id="KW-0812">Transmembrane</keyword>
<comment type="caution">
    <text evidence="2">The sequence shown here is derived from an EMBL/GenBank/DDBJ whole genome shotgun (WGS) entry which is preliminary data.</text>
</comment>
<keyword evidence="1" id="KW-0472">Membrane</keyword>
<evidence type="ECO:0000313" key="2">
    <source>
        <dbReference type="EMBL" id="MFC6282213.1"/>
    </source>
</evidence>
<feature type="transmembrane region" description="Helical" evidence="1">
    <location>
        <begin position="24"/>
        <end position="46"/>
    </location>
</feature>
<name>A0ABW1TY55_9BURK</name>